<organism evidence="1">
    <name type="scientific">marine metagenome</name>
    <dbReference type="NCBI Taxonomy" id="408172"/>
    <lineage>
        <taxon>unclassified sequences</taxon>
        <taxon>metagenomes</taxon>
        <taxon>ecological metagenomes</taxon>
    </lineage>
</organism>
<reference evidence="1" key="1">
    <citation type="submission" date="2018-05" db="EMBL/GenBank/DDBJ databases">
        <authorList>
            <person name="Lanie J.A."/>
            <person name="Ng W.-L."/>
            <person name="Kazmierczak K.M."/>
            <person name="Andrzejewski T.M."/>
            <person name="Davidsen T.M."/>
            <person name="Wayne K.J."/>
            <person name="Tettelin H."/>
            <person name="Glass J.I."/>
            <person name="Rusch D."/>
            <person name="Podicherti R."/>
            <person name="Tsui H.-C.T."/>
            <person name="Winkler M.E."/>
        </authorList>
    </citation>
    <scope>NUCLEOTIDE SEQUENCE</scope>
</reference>
<accession>A0A382DRP2</accession>
<sequence length="37" mass="4414">MIEIYTTVFPINLRKISSNEETEARYLGSQENHRFII</sequence>
<proteinExistence type="predicted"/>
<name>A0A382DRP2_9ZZZZ</name>
<gene>
    <name evidence="1" type="ORF">METZ01_LOCUS193265</name>
</gene>
<dbReference type="EMBL" id="UINC01040479">
    <property type="protein sequence ID" value="SVB40411.1"/>
    <property type="molecule type" value="Genomic_DNA"/>
</dbReference>
<evidence type="ECO:0000313" key="1">
    <source>
        <dbReference type="EMBL" id="SVB40411.1"/>
    </source>
</evidence>
<protein>
    <submittedName>
        <fullName evidence="1">Uncharacterized protein</fullName>
    </submittedName>
</protein>
<dbReference type="AlphaFoldDB" id="A0A382DRP2"/>